<dbReference type="AlphaFoldDB" id="A0A835VZR0"/>
<dbReference type="PANTHER" id="PTHR19862:SF14">
    <property type="entry name" value="WD REPEAT-CONTAINING PROTEIN 48"/>
    <property type="match status" value="1"/>
</dbReference>
<comment type="caution">
    <text evidence="2">The sequence shown here is derived from an EMBL/GenBank/DDBJ whole genome shotgun (WGS) entry which is preliminary data.</text>
</comment>
<dbReference type="GO" id="GO:0000724">
    <property type="term" value="P:double-strand break repair via homologous recombination"/>
    <property type="evidence" value="ECO:0007669"/>
    <property type="project" value="TreeGrafter"/>
</dbReference>
<accession>A0A835VZR0</accession>
<evidence type="ECO:0000313" key="3">
    <source>
        <dbReference type="Proteomes" id="UP000650467"/>
    </source>
</evidence>
<organism evidence="2 3">
    <name type="scientific">Chlamydomonas incerta</name>
    <dbReference type="NCBI Taxonomy" id="51695"/>
    <lineage>
        <taxon>Eukaryota</taxon>
        <taxon>Viridiplantae</taxon>
        <taxon>Chlorophyta</taxon>
        <taxon>core chlorophytes</taxon>
        <taxon>Chlorophyceae</taxon>
        <taxon>CS clade</taxon>
        <taxon>Chlamydomonadales</taxon>
        <taxon>Chlamydomonadaceae</taxon>
        <taxon>Chlamydomonas</taxon>
    </lineage>
</organism>
<feature type="transmembrane region" description="Helical" evidence="1">
    <location>
        <begin position="152"/>
        <end position="177"/>
    </location>
</feature>
<dbReference type="EMBL" id="JAEHOC010000023">
    <property type="protein sequence ID" value="KAG2431878.1"/>
    <property type="molecule type" value="Genomic_DNA"/>
</dbReference>
<feature type="transmembrane region" description="Helical" evidence="1">
    <location>
        <begin position="94"/>
        <end position="114"/>
    </location>
</feature>
<dbReference type="GO" id="GO:0043130">
    <property type="term" value="F:ubiquitin binding"/>
    <property type="evidence" value="ECO:0007669"/>
    <property type="project" value="TreeGrafter"/>
</dbReference>
<protein>
    <recommendedName>
        <fullName evidence="4">TRP C-terminal domain-containing protein</fullName>
    </recommendedName>
</protein>
<feature type="transmembrane region" description="Helical" evidence="1">
    <location>
        <begin position="12"/>
        <end position="32"/>
    </location>
</feature>
<evidence type="ECO:0000313" key="2">
    <source>
        <dbReference type="EMBL" id="KAG2431878.1"/>
    </source>
</evidence>
<dbReference type="InterPro" id="IPR051246">
    <property type="entry name" value="WDR48"/>
</dbReference>
<proteinExistence type="predicted"/>
<keyword evidence="1" id="KW-0472">Membrane</keyword>
<gene>
    <name evidence="2" type="ORF">HXX76_009371</name>
</gene>
<evidence type="ECO:0000256" key="1">
    <source>
        <dbReference type="SAM" id="Phobius"/>
    </source>
</evidence>
<dbReference type="PANTHER" id="PTHR19862">
    <property type="entry name" value="WD REPEAT-CONTAINING PROTEIN 48"/>
    <property type="match status" value="1"/>
</dbReference>
<evidence type="ECO:0008006" key="4">
    <source>
        <dbReference type="Google" id="ProtNLM"/>
    </source>
</evidence>
<keyword evidence="3" id="KW-1185">Reference proteome</keyword>
<dbReference type="Proteomes" id="UP000650467">
    <property type="component" value="Unassembled WGS sequence"/>
</dbReference>
<reference evidence="2" key="1">
    <citation type="journal article" date="2020" name="bioRxiv">
        <title>Comparative genomics of Chlamydomonas.</title>
        <authorList>
            <person name="Craig R.J."/>
            <person name="Hasan A.R."/>
            <person name="Ness R.W."/>
            <person name="Keightley P.D."/>
        </authorList>
    </citation>
    <scope>NUCLEOTIDE SEQUENCE</scope>
    <source>
        <strain evidence="2">SAG 7.73</strain>
    </source>
</reference>
<feature type="transmembrane region" description="Helical" evidence="1">
    <location>
        <begin position="65"/>
        <end position="88"/>
    </location>
</feature>
<keyword evidence="1" id="KW-0812">Transmembrane</keyword>
<sequence>MDQECYTGVHLGLYVPLAVVFLFFFCLGPPLLNAALLYRVRAALDEHNKRQVYGFMYSRYHRKYYWWDSVLMLQTIALVAVDVFGRAVVVEWQALMLLSVLIAIAMINILCGAIKGRLVRHLEFSSTSVLSLTVTLNLYYVTGQGELLVKQAGGAAIAVLVLLLNLGLIAVFVALIVRSYVSDDR</sequence>
<name>A0A835VZR0_CHLIN</name>
<feature type="transmembrane region" description="Helical" evidence="1">
    <location>
        <begin position="121"/>
        <end position="140"/>
    </location>
</feature>
<keyword evidence="1" id="KW-1133">Transmembrane helix</keyword>